<dbReference type="InterPro" id="IPR023214">
    <property type="entry name" value="HAD_sf"/>
</dbReference>
<dbReference type="Gene3D" id="3.40.50.1000">
    <property type="entry name" value="HAD superfamily/HAD-like"/>
    <property type="match status" value="1"/>
</dbReference>
<dbReference type="PATRIC" id="fig|874156.12.peg.2040"/>
<reference evidence="2 3" key="1">
    <citation type="submission" date="2015-04" db="EMBL/GenBank/DDBJ databases">
        <title>The draft genome sequence of Erythrobacter marinus HWDM-33.</title>
        <authorList>
            <person name="Zhuang L."/>
            <person name="Liu Y."/>
            <person name="Shao Z."/>
        </authorList>
    </citation>
    <scope>NUCLEOTIDE SEQUENCE [LARGE SCALE GENOMIC DNA]</scope>
    <source>
        <strain evidence="2 3">HWDM-33</strain>
    </source>
</reference>
<evidence type="ECO:0000313" key="3">
    <source>
        <dbReference type="Proteomes" id="UP000053455"/>
    </source>
</evidence>
<protein>
    <recommendedName>
        <fullName evidence="4">Haloacid dehalogenase</fullName>
    </recommendedName>
</protein>
<keyword evidence="1" id="KW-1133">Transmembrane helix</keyword>
<sequence length="221" mass="24593">MLLPLSAAMKTAVYDLDKTLVRRATFTPFLIFASRRLAPWRITFLPLWVLMMAGYRIGLYNRTSLKQFGMRLMLGNPGHEILQLTGRAFASAHVERSGWLEGIVAMVEADRAEGRRIAIATAAFEFYATAFADMIGIEHVIATRWDGRLIPGGNCYGAEKYRRVAEWLGHDPAQSDLRFVSDSFADLPLLAAAKDAVFVTRNNAKRAKAAAQGWQVVDGEL</sequence>
<organism evidence="2 3">
    <name type="scientific">Aurantiacibacter marinus</name>
    <dbReference type="NCBI Taxonomy" id="874156"/>
    <lineage>
        <taxon>Bacteria</taxon>
        <taxon>Pseudomonadati</taxon>
        <taxon>Pseudomonadota</taxon>
        <taxon>Alphaproteobacteria</taxon>
        <taxon>Sphingomonadales</taxon>
        <taxon>Erythrobacteraceae</taxon>
        <taxon>Aurantiacibacter</taxon>
    </lineage>
</organism>
<dbReference type="AlphaFoldDB" id="A0A0H0XUN1"/>
<gene>
    <name evidence="2" type="ORF">AAV99_09930</name>
</gene>
<keyword evidence="1" id="KW-0472">Membrane</keyword>
<dbReference type="EMBL" id="LBHU01000002">
    <property type="protein sequence ID" value="KLI63995.1"/>
    <property type="molecule type" value="Genomic_DNA"/>
</dbReference>
<dbReference type="Proteomes" id="UP000053455">
    <property type="component" value="Unassembled WGS sequence"/>
</dbReference>
<proteinExistence type="predicted"/>
<dbReference type="STRING" id="874156.GCA_001021555_01324"/>
<evidence type="ECO:0000256" key="1">
    <source>
        <dbReference type="SAM" id="Phobius"/>
    </source>
</evidence>
<keyword evidence="1" id="KW-0812">Transmembrane</keyword>
<dbReference type="Gene3D" id="1.20.1440.100">
    <property type="entry name" value="SG protein - dephosphorylation function"/>
    <property type="match status" value="1"/>
</dbReference>
<comment type="caution">
    <text evidence="2">The sequence shown here is derived from an EMBL/GenBank/DDBJ whole genome shotgun (WGS) entry which is preliminary data.</text>
</comment>
<evidence type="ECO:0000313" key="2">
    <source>
        <dbReference type="EMBL" id="KLI63995.1"/>
    </source>
</evidence>
<feature type="transmembrane region" description="Helical" evidence="1">
    <location>
        <begin position="38"/>
        <end position="58"/>
    </location>
</feature>
<dbReference type="Pfam" id="PF12710">
    <property type="entry name" value="HAD"/>
    <property type="match status" value="1"/>
</dbReference>
<keyword evidence="3" id="KW-1185">Reference proteome</keyword>
<dbReference type="OrthoDB" id="7739434at2"/>
<dbReference type="NCBIfam" id="TIGR01488">
    <property type="entry name" value="HAD-SF-IB"/>
    <property type="match status" value="1"/>
</dbReference>
<evidence type="ECO:0008006" key="4">
    <source>
        <dbReference type="Google" id="ProtNLM"/>
    </source>
</evidence>
<accession>A0A0H0XUN1</accession>
<dbReference type="SUPFAM" id="SSF56784">
    <property type="entry name" value="HAD-like"/>
    <property type="match status" value="1"/>
</dbReference>
<name>A0A0H0XUN1_9SPHN</name>
<dbReference type="InterPro" id="IPR036412">
    <property type="entry name" value="HAD-like_sf"/>
</dbReference>